<evidence type="ECO:0000313" key="2">
    <source>
        <dbReference type="Proteomes" id="UP000199656"/>
    </source>
</evidence>
<dbReference type="EMBL" id="FNRL01000006">
    <property type="protein sequence ID" value="SEA39676.1"/>
    <property type="molecule type" value="Genomic_DNA"/>
</dbReference>
<evidence type="ECO:0000313" key="1">
    <source>
        <dbReference type="EMBL" id="SEA39676.1"/>
    </source>
</evidence>
<reference evidence="2" key="1">
    <citation type="submission" date="2016-10" db="EMBL/GenBank/DDBJ databases">
        <authorList>
            <person name="Varghese N."/>
            <person name="Submissions S."/>
        </authorList>
    </citation>
    <scope>NUCLEOTIDE SEQUENCE [LARGE SCALE GENOMIC DNA]</scope>
    <source>
        <strain evidence="2">DSM 23920</strain>
    </source>
</reference>
<dbReference type="RefSeq" id="WP_089760754.1">
    <property type="nucleotide sequence ID" value="NZ_BKAT01000009.1"/>
</dbReference>
<name>A0A1H4AV06_9BACT</name>
<accession>A0A1H4AV06</accession>
<dbReference type="Proteomes" id="UP000199656">
    <property type="component" value="Unassembled WGS sequence"/>
</dbReference>
<dbReference type="STRING" id="408074.SAMN05660909_01781"/>
<evidence type="ECO:0008006" key="3">
    <source>
        <dbReference type="Google" id="ProtNLM"/>
    </source>
</evidence>
<keyword evidence="2" id="KW-1185">Reference proteome</keyword>
<protein>
    <recommendedName>
        <fullName evidence="3">YCII-related domain-containing protein</fullName>
    </recommendedName>
</protein>
<gene>
    <name evidence="1" type="ORF">SAMN05660909_01781</name>
</gene>
<sequence length="101" mass="11588">MGPVDYNSLHHAMVFFERLKENDKRREAFYSCLEQRGKVCLRGNAQNNACEFILFFVSDHSELWELIEQDPGIQSGYCRLTDAYPVLLTATRQTASPSAIK</sequence>
<proteinExistence type="predicted"/>
<organism evidence="1 2">
    <name type="scientific">Chitinophaga terrae</name>
    <name type="common">ex Kim and Jung 2007</name>
    <dbReference type="NCBI Taxonomy" id="408074"/>
    <lineage>
        <taxon>Bacteria</taxon>
        <taxon>Pseudomonadati</taxon>
        <taxon>Bacteroidota</taxon>
        <taxon>Chitinophagia</taxon>
        <taxon>Chitinophagales</taxon>
        <taxon>Chitinophagaceae</taxon>
        <taxon>Chitinophaga</taxon>
    </lineage>
</organism>
<dbReference type="AlphaFoldDB" id="A0A1H4AV06"/>